<evidence type="ECO:0000259" key="1">
    <source>
        <dbReference type="Pfam" id="PF03478"/>
    </source>
</evidence>
<sequence length="350" mass="38547">MEESTTVPADAGSRPPLGTLPVLVYDHGLDPNNRQTALAIGDQSLHTGVVPELADYYYYVTPHGWVLLVAPGPSPRTTCLWDPRTGERVSLPAMDGELPEYGDDWRCSLSDAPTAASCHVLVLHTRKPSFRYCRVGGGDDDDGWKSHDYDIGNLMRPPPDHATPGPSVVIHEAAAVGSKFYFHEKPRKLGAVDLSQATPELSFVDYQEPELPEGCNICRGHLVASRGELFDVQICHKEFSAEVLTVGVYRVHLSGAEAGAATPRQVKDLGDRAFLLSYPNSQLLVSASKYGIKGNRVYFNHNVLDERDGGLLCIYDLDEQRLEAVRPCPDIPELLRNPFWVLPTSTHHDI</sequence>
<organism evidence="2 3">
    <name type="scientific">Sorghum bicolor</name>
    <name type="common">Sorghum</name>
    <name type="synonym">Sorghum vulgare</name>
    <dbReference type="NCBI Taxonomy" id="4558"/>
    <lineage>
        <taxon>Eukaryota</taxon>
        <taxon>Viridiplantae</taxon>
        <taxon>Streptophyta</taxon>
        <taxon>Embryophyta</taxon>
        <taxon>Tracheophyta</taxon>
        <taxon>Spermatophyta</taxon>
        <taxon>Magnoliopsida</taxon>
        <taxon>Liliopsida</taxon>
        <taxon>Poales</taxon>
        <taxon>Poaceae</taxon>
        <taxon>PACMAD clade</taxon>
        <taxon>Panicoideae</taxon>
        <taxon>Andropogonodae</taxon>
        <taxon>Andropogoneae</taxon>
        <taxon>Sorghinae</taxon>
        <taxon>Sorghum</taxon>
    </lineage>
</organism>
<dbReference type="PANTHER" id="PTHR33127">
    <property type="entry name" value="TRANSMEMBRANE PROTEIN"/>
    <property type="match status" value="1"/>
</dbReference>
<accession>A0A921USU1</accession>
<dbReference type="PANTHER" id="PTHR33127:SF50">
    <property type="entry name" value="OS01G0885800 PROTEIN"/>
    <property type="match status" value="1"/>
</dbReference>
<comment type="caution">
    <text evidence="2">The sequence shown here is derived from an EMBL/GenBank/DDBJ whole genome shotgun (WGS) entry which is preliminary data.</text>
</comment>
<reference evidence="2" key="2">
    <citation type="submission" date="2020-10" db="EMBL/GenBank/DDBJ databases">
        <authorList>
            <person name="Cooper E.A."/>
            <person name="Brenton Z.W."/>
            <person name="Flinn B.S."/>
            <person name="Jenkins J."/>
            <person name="Shu S."/>
            <person name="Flowers D."/>
            <person name="Luo F."/>
            <person name="Wang Y."/>
            <person name="Xia P."/>
            <person name="Barry K."/>
            <person name="Daum C."/>
            <person name="Lipzen A."/>
            <person name="Yoshinaga Y."/>
            <person name="Schmutz J."/>
            <person name="Saski C."/>
            <person name="Vermerris W."/>
            <person name="Kresovich S."/>
        </authorList>
    </citation>
    <scope>NUCLEOTIDE SEQUENCE</scope>
</reference>
<reference evidence="2" key="1">
    <citation type="journal article" date="2019" name="BMC Genomics">
        <title>A new reference genome for Sorghum bicolor reveals high levels of sequence similarity between sweet and grain genotypes: implications for the genetics of sugar metabolism.</title>
        <authorList>
            <person name="Cooper E.A."/>
            <person name="Brenton Z.W."/>
            <person name="Flinn B.S."/>
            <person name="Jenkins J."/>
            <person name="Shu S."/>
            <person name="Flowers D."/>
            <person name="Luo F."/>
            <person name="Wang Y."/>
            <person name="Xia P."/>
            <person name="Barry K."/>
            <person name="Daum C."/>
            <person name="Lipzen A."/>
            <person name="Yoshinaga Y."/>
            <person name="Schmutz J."/>
            <person name="Saski C."/>
            <person name="Vermerris W."/>
            <person name="Kresovich S."/>
        </authorList>
    </citation>
    <scope>NUCLEOTIDE SEQUENCE</scope>
</reference>
<dbReference type="AlphaFoldDB" id="A0A921USU1"/>
<evidence type="ECO:0000313" key="2">
    <source>
        <dbReference type="EMBL" id="KAG0540461.1"/>
    </source>
</evidence>
<evidence type="ECO:0000313" key="3">
    <source>
        <dbReference type="Proteomes" id="UP000807115"/>
    </source>
</evidence>
<name>A0A921USU1_SORBI</name>
<protein>
    <recommendedName>
        <fullName evidence="1">KIB1-4 beta-propeller domain-containing protein</fullName>
    </recommendedName>
</protein>
<dbReference type="Proteomes" id="UP000807115">
    <property type="component" value="Chromosome 3"/>
</dbReference>
<dbReference type="EMBL" id="CM027682">
    <property type="protein sequence ID" value="KAG0540461.1"/>
    <property type="molecule type" value="Genomic_DNA"/>
</dbReference>
<dbReference type="InterPro" id="IPR005174">
    <property type="entry name" value="KIB1-4_b-propeller"/>
</dbReference>
<gene>
    <name evidence="2" type="ORF">BDA96_03G411100</name>
</gene>
<dbReference type="Pfam" id="PF03478">
    <property type="entry name" value="Beta-prop_KIB1-4"/>
    <property type="match status" value="1"/>
</dbReference>
<proteinExistence type="predicted"/>
<feature type="domain" description="KIB1-4 beta-propeller" evidence="1">
    <location>
        <begin position="40"/>
        <end position="316"/>
    </location>
</feature>